<proteinExistence type="predicted"/>
<dbReference type="SMART" id="SM00347">
    <property type="entry name" value="HTH_MARR"/>
    <property type="match status" value="1"/>
</dbReference>
<name>A0A4Q2EIQ6_9ACTN</name>
<dbReference type="EMBL" id="PPCV01000006">
    <property type="protein sequence ID" value="RXW31815.1"/>
    <property type="molecule type" value="Genomic_DNA"/>
</dbReference>
<keyword evidence="3" id="KW-1185">Reference proteome</keyword>
<dbReference type="GO" id="GO:0006950">
    <property type="term" value="P:response to stress"/>
    <property type="evidence" value="ECO:0007669"/>
    <property type="project" value="TreeGrafter"/>
</dbReference>
<dbReference type="RefSeq" id="WP_129459031.1">
    <property type="nucleotide sequence ID" value="NZ_PPCV01000006.1"/>
</dbReference>
<sequence length="169" mass="19000">MVDEVDRILQAWAHEVPDLDVSPLAVLSRVNRLSRHLDLARREAFAVHDLDLWEFDVLAALRREGPPYELSPGRLIAQTLSTSGTMTNRIDRLTERGLVERLPDPRDRRAVRVRLLPGGRELVEAALGDLVTREKAILAGLSDEERTRVADLLRRLVEPFEGPEGATSL</sequence>
<dbReference type="Gene3D" id="1.10.10.10">
    <property type="entry name" value="Winged helix-like DNA-binding domain superfamily/Winged helix DNA-binding domain"/>
    <property type="match status" value="1"/>
</dbReference>
<dbReference type="GO" id="GO:0003700">
    <property type="term" value="F:DNA-binding transcription factor activity"/>
    <property type="evidence" value="ECO:0007669"/>
    <property type="project" value="InterPro"/>
</dbReference>
<reference evidence="2 3" key="1">
    <citation type="submission" date="2018-01" db="EMBL/GenBank/DDBJ databases">
        <title>Lactibacter flavus gen. nov., sp. nov., a novel bacterium of the family Propionibacteriaceae isolated from raw milk and dairy products.</title>
        <authorList>
            <person name="Wenning M."/>
            <person name="Breitenwieser F."/>
            <person name="Huptas C."/>
            <person name="von Neubeck M."/>
            <person name="Busse H.-J."/>
            <person name="Scherer S."/>
        </authorList>
    </citation>
    <scope>NUCLEOTIDE SEQUENCE [LARGE SCALE GENOMIC DNA]</scope>
    <source>
        <strain evidence="2 3">VG341</strain>
    </source>
</reference>
<dbReference type="InterPro" id="IPR036388">
    <property type="entry name" value="WH-like_DNA-bd_sf"/>
</dbReference>
<comment type="caution">
    <text evidence="2">The sequence shown here is derived from an EMBL/GenBank/DDBJ whole genome shotgun (WGS) entry which is preliminary data.</text>
</comment>
<dbReference type="PANTHER" id="PTHR33164">
    <property type="entry name" value="TRANSCRIPTIONAL REGULATOR, MARR FAMILY"/>
    <property type="match status" value="1"/>
</dbReference>
<dbReference type="InterPro" id="IPR000835">
    <property type="entry name" value="HTH_MarR-typ"/>
</dbReference>
<evidence type="ECO:0000259" key="1">
    <source>
        <dbReference type="PROSITE" id="PS50995"/>
    </source>
</evidence>
<dbReference type="Proteomes" id="UP000290624">
    <property type="component" value="Unassembled WGS sequence"/>
</dbReference>
<evidence type="ECO:0000313" key="3">
    <source>
        <dbReference type="Proteomes" id="UP000290624"/>
    </source>
</evidence>
<dbReference type="PANTHER" id="PTHR33164:SF104">
    <property type="entry name" value="TRANSCRIPTIONAL REGULATORY PROTEIN"/>
    <property type="match status" value="1"/>
</dbReference>
<dbReference type="PROSITE" id="PS50995">
    <property type="entry name" value="HTH_MARR_2"/>
    <property type="match status" value="1"/>
</dbReference>
<dbReference type="InterPro" id="IPR039422">
    <property type="entry name" value="MarR/SlyA-like"/>
</dbReference>
<dbReference type="InterPro" id="IPR036390">
    <property type="entry name" value="WH_DNA-bd_sf"/>
</dbReference>
<dbReference type="SUPFAM" id="SSF46785">
    <property type="entry name" value="Winged helix' DNA-binding domain"/>
    <property type="match status" value="1"/>
</dbReference>
<dbReference type="PRINTS" id="PR00598">
    <property type="entry name" value="HTHMARR"/>
</dbReference>
<dbReference type="OrthoDB" id="3237509at2"/>
<feature type="domain" description="HTH marR-type" evidence="1">
    <location>
        <begin position="23"/>
        <end position="158"/>
    </location>
</feature>
<protein>
    <submittedName>
        <fullName evidence="2">MarR family transcriptional regulator</fullName>
    </submittedName>
</protein>
<evidence type="ECO:0000313" key="2">
    <source>
        <dbReference type="EMBL" id="RXW31815.1"/>
    </source>
</evidence>
<organism evidence="2 3">
    <name type="scientific">Propioniciclava flava</name>
    <dbReference type="NCBI Taxonomy" id="2072026"/>
    <lineage>
        <taxon>Bacteria</taxon>
        <taxon>Bacillati</taxon>
        <taxon>Actinomycetota</taxon>
        <taxon>Actinomycetes</taxon>
        <taxon>Propionibacteriales</taxon>
        <taxon>Propionibacteriaceae</taxon>
        <taxon>Propioniciclava</taxon>
    </lineage>
</organism>
<dbReference type="AlphaFoldDB" id="A0A4Q2EIQ6"/>
<gene>
    <name evidence="2" type="ORF">C1706_09685</name>
</gene>
<dbReference type="Pfam" id="PF12802">
    <property type="entry name" value="MarR_2"/>
    <property type="match status" value="1"/>
</dbReference>
<accession>A0A4Q2EIQ6</accession>